<protein>
    <submittedName>
        <fullName evidence="2">Transposase</fullName>
    </submittedName>
</protein>
<accession>A0A1F6U3B4</accession>
<feature type="domain" description="Transposase IS200-like" evidence="1">
    <location>
        <begin position="9"/>
        <end position="124"/>
    </location>
</feature>
<evidence type="ECO:0000313" key="3">
    <source>
        <dbReference type="Proteomes" id="UP000179037"/>
    </source>
</evidence>
<dbReference type="GO" id="GO:0006313">
    <property type="term" value="P:DNA transposition"/>
    <property type="evidence" value="ECO:0007669"/>
    <property type="project" value="InterPro"/>
</dbReference>
<reference evidence="2 3" key="1">
    <citation type="journal article" date="2016" name="Nat. Commun.">
        <title>Thousands of microbial genomes shed light on interconnected biogeochemical processes in an aquifer system.</title>
        <authorList>
            <person name="Anantharaman K."/>
            <person name="Brown C.T."/>
            <person name="Hug L.A."/>
            <person name="Sharon I."/>
            <person name="Castelle C.J."/>
            <person name="Probst A.J."/>
            <person name="Thomas B.C."/>
            <person name="Singh A."/>
            <person name="Wilkins M.J."/>
            <person name="Karaoz U."/>
            <person name="Brodie E.L."/>
            <person name="Williams K.H."/>
            <person name="Hubbard S.S."/>
            <person name="Banfield J.F."/>
        </authorList>
    </citation>
    <scope>NUCLEOTIDE SEQUENCE [LARGE SCALE GENOMIC DNA]</scope>
</reference>
<dbReference type="InterPro" id="IPR002686">
    <property type="entry name" value="Transposase_17"/>
</dbReference>
<dbReference type="PANTHER" id="PTHR34322">
    <property type="entry name" value="TRANSPOSASE, Y1_TNP DOMAIN-CONTAINING"/>
    <property type="match status" value="1"/>
</dbReference>
<dbReference type="STRING" id="1817768.A3A87_02710"/>
<proteinExistence type="predicted"/>
<dbReference type="SMART" id="SM01321">
    <property type="entry name" value="Y1_Tnp"/>
    <property type="match status" value="1"/>
</dbReference>
<dbReference type="EMBL" id="MFTC01000033">
    <property type="protein sequence ID" value="OGI51789.1"/>
    <property type="molecule type" value="Genomic_DNA"/>
</dbReference>
<dbReference type="Proteomes" id="UP000179037">
    <property type="component" value="Unassembled WGS sequence"/>
</dbReference>
<evidence type="ECO:0000313" key="2">
    <source>
        <dbReference type="EMBL" id="OGI51789.1"/>
    </source>
</evidence>
<name>A0A1F6U3B4_9PROT</name>
<sequence>MPRKPRFYLPGIPAHIVQRGNCRQATFFGDEDYAAYLNWLHEGVKQHDCAIHAYVLMTNHVHLLITPPDTESISRLIQFVGRHYVTYVNHAYAKSGTLWEGRHKGCLISSDDYLLTCMRYIELNPVRAGMVRSPGDYRWSSYQINAGGGEHPDITPHPLYLALGQDQEARGYAYRELFRSALDPDQVHNIRATVQTGTPLGNDRFKQQIEQTLHRKVGQSRRGRPEKITG</sequence>
<dbReference type="GO" id="GO:0003677">
    <property type="term" value="F:DNA binding"/>
    <property type="evidence" value="ECO:0007669"/>
    <property type="project" value="InterPro"/>
</dbReference>
<dbReference type="SUPFAM" id="SSF143422">
    <property type="entry name" value="Transposase IS200-like"/>
    <property type="match status" value="1"/>
</dbReference>
<dbReference type="Gene3D" id="3.30.70.1290">
    <property type="entry name" value="Transposase IS200-like"/>
    <property type="match status" value="1"/>
</dbReference>
<dbReference type="GO" id="GO:0004803">
    <property type="term" value="F:transposase activity"/>
    <property type="evidence" value="ECO:0007669"/>
    <property type="project" value="InterPro"/>
</dbReference>
<dbReference type="AlphaFoldDB" id="A0A1F6U3B4"/>
<evidence type="ECO:0000259" key="1">
    <source>
        <dbReference type="SMART" id="SM01321"/>
    </source>
</evidence>
<comment type="caution">
    <text evidence="2">The sequence shown here is derived from an EMBL/GenBank/DDBJ whole genome shotgun (WGS) entry which is preliminary data.</text>
</comment>
<dbReference type="InterPro" id="IPR036515">
    <property type="entry name" value="Transposase_17_sf"/>
</dbReference>
<dbReference type="Pfam" id="PF01797">
    <property type="entry name" value="Y1_Tnp"/>
    <property type="match status" value="1"/>
</dbReference>
<gene>
    <name evidence="2" type="ORF">A3A87_02710</name>
</gene>
<dbReference type="PANTHER" id="PTHR34322:SF2">
    <property type="entry name" value="TRANSPOSASE IS200-LIKE DOMAIN-CONTAINING PROTEIN"/>
    <property type="match status" value="1"/>
</dbReference>
<organism evidence="2 3">
    <name type="scientific">Candidatus Muproteobacteria bacterium RIFCSPLOWO2_01_FULL_60_18</name>
    <dbReference type="NCBI Taxonomy" id="1817768"/>
    <lineage>
        <taxon>Bacteria</taxon>
        <taxon>Pseudomonadati</taxon>
        <taxon>Pseudomonadota</taxon>
        <taxon>Candidatus Muproteobacteria</taxon>
    </lineage>
</organism>